<keyword evidence="3" id="KW-0833">Ubl conjugation pathway</keyword>
<dbReference type="InterPro" id="IPR013083">
    <property type="entry name" value="Znf_RING/FYVE/PHD"/>
</dbReference>
<dbReference type="EMBL" id="DS989822">
    <property type="protein sequence ID" value="EFQ98418.1"/>
    <property type="molecule type" value="Genomic_DNA"/>
</dbReference>
<dbReference type="Pfam" id="PF01485">
    <property type="entry name" value="IBR"/>
    <property type="match status" value="1"/>
</dbReference>
<gene>
    <name evidence="7" type="ORF">MGYG_01448</name>
</gene>
<evidence type="ECO:0000256" key="2">
    <source>
        <dbReference type="ARBA" id="ARBA00022771"/>
    </source>
</evidence>
<feature type="region of interest" description="Disordered" evidence="5">
    <location>
        <begin position="309"/>
        <end position="333"/>
    </location>
</feature>
<evidence type="ECO:0000256" key="1">
    <source>
        <dbReference type="ARBA" id="ARBA00022723"/>
    </source>
</evidence>
<dbReference type="PANTHER" id="PTHR11685">
    <property type="entry name" value="RBR FAMILY RING FINGER AND IBR DOMAIN-CONTAINING"/>
    <property type="match status" value="1"/>
</dbReference>
<feature type="compositionally biased region" description="Basic and acidic residues" evidence="5">
    <location>
        <begin position="310"/>
        <end position="333"/>
    </location>
</feature>
<dbReference type="GO" id="GO:0008270">
    <property type="term" value="F:zinc ion binding"/>
    <property type="evidence" value="ECO:0007669"/>
    <property type="project" value="UniProtKB-KW"/>
</dbReference>
<dbReference type="HOGENOM" id="CLU_022048_7_0_1"/>
<dbReference type="InterPro" id="IPR002867">
    <property type="entry name" value="IBR_dom"/>
</dbReference>
<dbReference type="GO" id="GO:0004842">
    <property type="term" value="F:ubiquitin-protein transferase activity"/>
    <property type="evidence" value="ECO:0007669"/>
    <property type="project" value="InterPro"/>
</dbReference>
<dbReference type="RefSeq" id="XP_003177370.1">
    <property type="nucleotide sequence ID" value="XM_003177322.1"/>
</dbReference>
<dbReference type="Gene3D" id="3.30.40.10">
    <property type="entry name" value="Zinc/RING finger domain, C3HC4 (zinc finger)"/>
    <property type="match status" value="1"/>
</dbReference>
<dbReference type="VEuPathDB" id="FungiDB:MGYG_01448"/>
<dbReference type="eggNOG" id="KOG1812">
    <property type="taxonomic scope" value="Eukaryota"/>
</dbReference>
<dbReference type="AlphaFoldDB" id="E5R0X6"/>
<dbReference type="STRING" id="535722.E5R0X6"/>
<proteinExistence type="predicted"/>
<organism evidence="8">
    <name type="scientific">Arthroderma gypseum (strain ATCC MYA-4604 / CBS 118893)</name>
    <name type="common">Microsporum gypseum</name>
    <dbReference type="NCBI Taxonomy" id="535722"/>
    <lineage>
        <taxon>Eukaryota</taxon>
        <taxon>Fungi</taxon>
        <taxon>Dikarya</taxon>
        <taxon>Ascomycota</taxon>
        <taxon>Pezizomycotina</taxon>
        <taxon>Eurotiomycetes</taxon>
        <taxon>Eurotiomycetidae</taxon>
        <taxon>Onygenales</taxon>
        <taxon>Arthrodermataceae</taxon>
        <taxon>Nannizzia</taxon>
    </lineage>
</organism>
<dbReference type="SUPFAM" id="SSF57850">
    <property type="entry name" value="RING/U-box"/>
    <property type="match status" value="1"/>
</dbReference>
<dbReference type="GO" id="GO:0016567">
    <property type="term" value="P:protein ubiquitination"/>
    <property type="evidence" value="ECO:0007669"/>
    <property type="project" value="InterPro"/>
</dbReference>
<keyword evidence="1" id="KW-0479">Metal-binding</keyword>
<evidence type="ECO:0000259" key="6">
    <source>
        <dbReference type="Pfam" id="PF01485"/>
    </source>
</evidence>
<evidence type="ECO:0000256" key="4">
    <source>
        <dbReference type="ARBA" id="ARBA00022833"/>
    </source>
</evidence>
<evidence type="ECO:0000313" key="7">
    <source>
        <dbReference type="EMBL" id="EFQ98418.1"/>
    </source>
</evidence>
<dbReference type="CDD" id="cd20335">
    <property type="entry name" value="BRcat_RBR"/>
    <property type="match status" value="1"/>
</dbReference>
<sequence>MSYSNLEGLDPAIARLIIQLQLDDLQEIKVQSKGETHDGELADPDLSLELYSDELSKSANLLRDTLLTRSIATAIHSDQDTLRDFLKVEHQSYQDRQLARHRGETNFYSKELSFKVRHSVTCKSLPLSSIRSQKYPPSEALACGICFKQVRAFEFTRLSCSHLACSECLQKLFREFLFGDAQFPPQCCAQHIIFEQIARFLTPNLATSFLKQKAQFDADDRTCCSTPYCSRAIPSKNIEGRRATCPYCNTVTCAVCKSESHEGDCPDNATLPTAVSPGTRSKRLRCYLCSNFVELAPGRDHKTSFRISKRKPDYGKGELGKSSTKIREVAGAK</sequence>
<name>E5R0X6_ARTGP</name>
<accession>E5R0X6</accession>
<dbReference type="InterPro" id="IPR031127">
    <property type="entry name" value="E3_UB_ligase_RBR"/>
</dbReference>
<reference evidence="8" key="1">
    <citation type="journal article" date="2012" name="MBio">
        <title>Comparative genome analysis of Trichophyton rubrum and related dermatophytes reveals candidate genes involved in infection.</title>
        <authorList>
            <person name="Martinez D.A."/>
            <person name="Oliver B.G."/>
            <person name="Graeser Y."/>
            <person name="Goldberg J.M."/>
            <person name="Li W."/>
            <person name="Martinez-Rossi N.M."/>
            <person name="Monod M."/>
            <person name="Shelest E."/>
            <person name="Barton R.C."/>
            <person name="Birch E."/>
            <person name="Brakhage A.A."/>
            <person name="Chen Z."/>
            <person name="Gurr S.J."/>
            <person name="Heiman D."/>
            <person name="Heitman J."/>
            <person name="Kosti I."/>
            <person name="Rossi A."/>
            <person name="Saif S."/>
            <person name="Samalova M."/>
            <person name="Saunders C.W."/>
            <person name="Shea T."/>
            <person name="Summerbell R.C."/>
            <person name="Xu J."/>
            <person name="Young S."/>
            <person name="Zeng Q."/>
            <person name="Birren B.W."/>
            <person name="Cuomo C.A."/>
            <person name="White T.C."/>
        </authorList>
    </citation>
    <scope>NUCLEOTIDE SEQUENCE [LARGE SCALE GENOMIC DNA]</scope>
    <source>
        <strain evidence="8">ATCC MYA-4604 / CBS 118893</strain>
    </source>
</reference>
<dbReference type="Proteomes" id="UP000002669">
    <property type="component" value="Unassembled WGS sequence"/>
</dbReference>
<keyword evidence="8" id="KW-1185">Reference proteome</keyword>
<evidence type="ECO:0000256" key="3">
    <source>
        <dbReference type="ARBA" id="ARBA00022786"/>
    </source>
</evidence>
<dbReference type="OMA" id="LRECIAC"/>
<dbReference type="InParanoid" id="E5R0X6"/>
<evidence type="ECO:0000313" key="8">
    <source>
        <dbReference type="Proteomes" id="UP000002669"/>
    </source>
</evidence>
<protein>
    <submittedName>
        <fullName evidence="7">IBR domain-containing protein</fullName>
    </submittedName>
</protein>
<keyword evidence="2" id="KW-0863">Zinc-finger</keyword>
<dbReference type="OrthoDB" id="9977870at2759"/>
<keyword evidence="4" id="KW-0862">Zinc</keyword>
<feature type="domain" description="IBR" evidence="6">
    <location>
        <begin position="212"/>
        <end position="264"/>
    </location>
</feature>
<evidence type="ECO:0000256" key="5">
    <source>
        <dbReference type="SAM" id="MobiDB-lite"/>
    </source>
</evidence>
<dbReference type="GeneID" id="10032698"/>